<dbReference type="InterPro" id="IPR039425">
    <property type="entry name" value="RNA_pol_sigma-70-like"/>
</dbReference>
<dbReference type="InterPro" id="IPR013325">
    <property type="entry name" value="RNA_pol_sigma_r2"/>
</dbReference>
<dbReference type="Proteomes" id="UP000178606">
    <property type="component" value="Unassembled WGS sequence"/>
</dbReference>
<accession>A0A1F6C2M9</accession>
<keyword evidence="5" id="KW-0804">Transcription</keyword>
<evidence type="ECO:0000256" key="2">
    <source>
        <dbReference type="ARBA" id="ARBA00023015"/>
    </source>
</evidence>
<evidence type="ECO:0008006" key="10">
    <source>
        <dbReference type="Google" id="ProtNLM"/>
    </source>
</evidence>
<evidence type="ECO:0000256" key="5">
    <source>
        <dbReference type="ARBA" id="ARBA00023163"/>
    </source>
</evidence>
<dbReference type="InterPro" id="IPR036388">
    <property type="entry name" value="WH-like_DNA-bd_sf"/>
</dbReference>
<dbReference type="PANTHER" id="PTHR43133">
    <property type="entry name" value="RNA POLYMERASE ECF-TYPE SIGMA FACTO"/>
    <property type="match status" value="1"/>
</dbReference>
<evidence type="ECO:0000313" key="9">
    <source>
        <dbReference type="Proteomes" id="UP000178606"/>
    </source>
</evidence>
<dbReference type="GO" id="GO:0016987">
    <property type="term" value="F:sigma factor activity"/>
    <property type="evidence" value="ECO:0007669"/>
    <property type="project" value="UniProtKB-KW"/>
</dbReference>
<dbReference type="SUPFAM" id="SSF88946">
    <property type="entry name" value="Sigma2 domain of RNA polymerase sigma factors"/>
    <property type="match status" value="1"/>
</dbReference>
<evidence type="ECO:0000256" key="1">
    <source>
        <dbReference type="ARBA" id="ARBA00010641"/>
    </source>
</evidence>
<reference evidence="8 9" key="1">
    <citation type="journal article" date="2016" name="Nat. Commun.">
        <title>Thousands of microbial genomes shed light on interconnected biogeochemical processes in an aquifer system.</title>
        <authorList>
            <person name="Anantharaman K."/>
            <person name="Brown C.T."/>
            <person name="Hug L.A."/>
            <person name="Sharon I."/>
            <person name="Castelle C.J."/>
            <person name="Probst A.J."/>
            <person name="Thomas B.C."/>
            <person name="Singh A."/>
            <person name="Wilkins M.J."/>
            <person name="Karaoz U."/>
            <person name="Brodie E.L."/>
            <person name="Williams K.H."/>
            <person name="Hubbard S.S."/>
            <person name="Banfield J.F."/>
        </authorList>
    </citation>
    <scope>NUCLEOTIDE SEQUENCE [LARGE SCALE GENOMIC DNA]</scope>
    <source>
        <strain evidence="9">RIFCSPLOWO2_12_FULL_64_10</strain>
    </source>
</reference>
<dbReference type="InterPro" id="IPR014284">
    <property type="entry name" value="RNA_pol_sigma-70_dom"/>
</dbReference>
<evidence type="ECO:0000259" key="7">
    <source>
        <dbReference type="Pfam" id="PF08281"/>
    </source>
</evidence>
<dbReference type="PANTHER" id="PTHR43133:SF8">
    <property type="entry name" value="RNA POLYMERASE SIGMA FACTOR HI_1459-RELATED"/>
    <property type="match status" value="1"/>
</dbReference>
<feature type="domain" description="RNA polymerase sigma-70 region 2" evidence="6">
    <location>
        <begin position="38"/>
        <end position="104"/>
    </location>
</feature>
<dbReference type="AlphaFoldDB" id="A0A1F6C2M9"/>
<feature type="domain" description="RNA polymerase sigma factor 70 region 4 type 2" evidence="7">
    <location>
        <begin position="137"/>
        <end position="188"/>
    </location>
</feature>
<protein>
    <recommendedName>
        <fullName evidence="10">RNA polymerase subunit sigma-24</fullName>
    </recommendedName>
</protein>
<keyword evidence="2" id="KW-0805">Transcription regulation</keyword>
<evidence type="ECO:0000259" key="6">
    <source>
        <dbReference type="Pfam" id="PF04542"/>
    </source>
</evidence>
<dbReference type="SUPFAM" id="SSF88659">
    <property type="entry name" value="Sigma3 and sigma4 domains of RNA polymerase sigma factors"/>
    <property type="match status" value="1"/>
</dbReference>
<sequence length="204" mass="23126">MDATDRRSDAGDKVIGEDSDQALVRRFKAGDEGAFNELVRRYQGRVYGLACRMVRNPEDAEDISQEVFVKAYQALRRFREDSAVYTWLYRIASNLCINYLRRKKLRESLSYETIAGWLAGRGAGPDREMARGAVGTAVEEAVAKLPPRQRTVFILRQYEGLSHDEIAAALKRSVGAVKANYFHAVKRLQKELDGYQGFIEDGRL</sequence>
<dbReference type="InterPro" id="IPR013324">
    <property type="entry name" value="RNA_pol_sigma_r3/r4-like"/>
</dbReference>
<dbReference type="EMBL" id="MFKF01000434">
    <property type="protein sequence ID" value="OGG43456.1"/>
    <property type="molecule type" value="Genomic_DNA"/>
</dbReference>
<dbReference type="CDD" id="cd06171">
    <property type="entry name" value="Sigma70_r4"/>
    <property type="match status" value="1"/>
</dbReference>
<proteinExistence type="inferred from homology"/>
<organism evidence="8 9">
    <name type="scientific">Handelsmanbacteria sp. (strain RIFCSPLOWO2_12_FULL_64_10)</name>
    <dbReference type="NCBI Taxonomy" id="1817868"/>
    <lineage>
        <taxon>Bacteria</taxon>
        <taxon>Candidatus Handelsmaniibacteriota</taxon>
    </lineage>
</organism>
<dbReference type="InterPro" id="IPR013249">
    <property type="entry name" value="RNA_pol_sigma70_r4_t2"/>
</dbReference>
<evidence type="ECO:0000256" key="3">
    <source>
        <dbReference type="ARBA" id="ARBA00023082"/>
    </source>
</evidence>
<name>A0A1F6C2M9_HANXR</name>
<evidence type="ECO:0000256" key="4">
    <source>
        <dbReference type="ARBA" id="ARBA00023125"/>
    </source>
</evidence>
<dbReference type="Gene3D" id="1.10.1740.10">
    <property type="match status" value="1"/>
</dbReference>
<dbReference type="Pfam" id="PF04542">
    <property type="entry name" value="Sigma70_r2"/>
    <property type="match status" value="1"/>
</dbReference>
<dbReference type="InterPro" id="IPR007627">
    <property type="entry name" value="RNA_pol_sigma70_r2"/>
</dbReference>
<evidence type="ECO:0000313" key="8">
    <source>
        <dbReference type="EMBL" id="OGG43456.1"/>
    </source>
</evidence>
<dbReference type="GO" id="GO:0003677">
    <property type="term" value="F:DNA binding"/>
    <property type="evidence" value="ECO:0007669"/>
    <property type="project" value="UniProtKB-KW"/>
</dbReference>
<comment type="similarity">
    <text evidence="1">Belongs to the sigma-70 factor family. ECF subfamily.</text>
</comment>
<keyword evidence="4" id="KW-0238">DNA-binding</keyword>
<dbReference type="Gene3D" id="1.10.10.10">
    <property type="entry name" value="Winged helix-like DNA-binding domain superfamily/Winged helix DNA-binding domain"/>
    <property type="match status" value="1"/>
</dbReference>
<dbReference type="NCBIfam" id="TIGR02937">
    <property type="entry name" value="sigma70-ECF"/>
    <property type="match status" value="1"/>
</dbReference>
<dbReference type="GO" id="GO:0006352">
    <property type="term" value="P:DNA-templated transcription initiation"/>
    <property type="evidence" value="ECO:0007669"/>
    <property type="project" value="InterPro"/>
</dbReference>
<keyword evidence="3" id="KW-0731">Sigma factor</keyword>
<dbReference type="Pfam" id="PF08281">
    <property type="entry name" value="Sigma70_r4_2"/>
    <property type="match status" value="1"/>
</dbReference>
<gene>
    <name evidence="8" type="ORF">A3F84_02360</name>
</gene>
<comment type="caution">
    <text evidence="8">The sequence shown here is derived from an EMBL/GenBank/DDBJ whole genome shotgun (WGS) entry which is preliminary data.</text>
</comment>